<dbReference type="RefSeq" id="WP_054635708.1">
    <property type="nucleotide sequence ID" value="NZ_JBHSOZ010000010.1"/>
</dbReference>
<sequence length="103" mass="11665">MEEVSEKQLHAVLQRDQAVMIYFYTPWCGTCKIAEKMILAAEELSAAPSAYKGNVNLMPEIVQQLKIQSVPCVKIFKEGDCKETIYAFGSIESFINNLKPYIK</sequence>
<gene>
    <name evidence="2" type="ORF">ACFPU1_16150</name>
</gene>
<dbReference type="InterPro" id="IPR036249">
    <property type="entry name" value="Thioredoxin-like_sf"/>
</dbReference>
<dbReference type="Proteomes" id="UP001596142">
    <property type="component" value="Unassembled WGS sequence"/>
</dbReference>
<proteinExistence type="predicted"/>
<dbReference type="SUPFAM" id="SSF52833">
    <property type="entry name" value="Thioredoxin-like"/>
    <property type="match status" value="1"/>
</dbReference>
<comment type="caution">
    <text evidence="2">The sequence shown here is derived from an EMBL/GenBank/DDBJ whole genome shotgun (WGS) entry which is preliminary data.</text>
</comment>
<protein>
    <submittedName>
        <fullName evidence="2">Thioredoxin family protein</fullName>
    </submittedName>
</protein>
<dbReference type="PANTHER" id="PTHR45663">
    <property type="entry name" value="GEO12009P1"/>
    <property type="match status" value="1"/>
</dbReference>
<keyword evidence="3" id="KW-1185">Reference proteome</keyword>
<evidence type="ECO:0000259" key="1">
    <source>
        <dbReference type="Pfam" id="PF00085"/>
    </source>
</evidence>
<dbReference type="Gene3D" id="3.40.30.10">
    <property type="entry name" value="Glutaredoxin"/>
    <property type="match status" value="1"/>
</dbReference>
<dbReference type="EMBL" id="JBHSOZ010000010">
    <property type="protein sequence ID" value="MFC5714284.1"/>
    <property type="molecule type" value="Genomic_DNA"/>
</dbReference>
<organism evidence="2 3">
    <name type="scientific">Thalassorhabdus alkalitolerans</name>
    <dbReference type="NCBI Taxonomy" id="2282697"/>
    <lineage>
        <taxon>Bacteria</taxon>
        <taxon>Bacillati</taxon>
        <taxon>Bacillota</taxon>
        <taxon>Bacilli</taxon>
        <taxon>Bacillales</taxon>
        <taxon>Bacillaceae</taxon>
        <taxon>Thalassorhabdus</taxon>
    </lineage>
</organism>
<feature type="domain" description="Thioredoxin" evidence="1">
    <location>
        <begin position="5"/>
        <end position="86"/>
    </location>
</feature>
<dbReference type="CDD" id="cd02947">
    <property type="entry name" value="TRX_family"/>
    <property type="match status" value="1"/>
</dbReference>
<name>A0ABW0YV93_9BACI</name>
<reference evidence="3" key="1">
    <citation type="journal article" date="2019" name="Int. J. Syst. Evol. Microbiol.">
        <title>The Global Catalogue of Microorganisms (GCM) 10K type strain sequencing project: providing services to taxonomists for standard genome sequencing and annotation.</title>
        <authorList>
            <consortium name="The Broad Institute Genomics Platform"/>
            <consortium name="The Broad Institute Genome Sequencing Center for Infectious Disease"/>
            <person name="Wu L."/>
            <person name="Ma J."/>
        </authorList>
    </citation>
    <scope>NUCLEOTIDE SEQUENCE [LARGE SCALE GENOMIC DNA]</scope>
    <source>
        <strain evidence="3">CECT 7184</strain>
    </source>
</reference>
<accession>A0ABW0YV93</accession>
<evidence type="ECO:0000313" key="2">
    <source>
        <dbReference type="EMBL" id="MFC5714284.1"/>
    </source>
</evidence>
<dbReference type="PANTHER" id="PTHR45663:SF41">
    <property type="entry name" value="THIOREDOXIN-LIKE PROTEIN YUSE"/>
    <property type="match status" value="1"/>
</dbReference>
<dbReference type="InterPro" id="IPR013766">
    <property type="entry name" value="Thioredoxin_domain"/>
</dbReference>
<evidence type="ECO:0000313" key="3">
    <source>
        <dbReference type="Proteomes" id="UP001596142"/>
    </source>
</evidence>
<dbReference type="Pfam" id="PF00085">
    <property type="entry name" value="Thioredoxin"/>
    <property type="match status" value="1"/>
</dbReference>